<sequence length="109" mass="13238">MQFSEYQQWVSEFYQQQNWYRHDVFRRLAYLSEEVGEVACAVRAIEIGRERPDQIEQDQTQKRENLIEELGDVFDNLFILADKYNISIEEVMQKHQAKFIKRYVDDVKL</sequence>
<dbReference type="InterPro" id="IPR047046">
    <property type="entry name" value="YpjD/YvdC"/>
</dbReference>
<dbReference type="OrthoDB" id="2418132at2"/>
<dbReference type="Pfam" id="PF03819">
    <property type="entry name" value="MazG"/>
    <property type="match status" value="1"/>
</dbReference>
<dbReference type="Proteomes" id="UP001196379">
    <property type="component" value="Unassembled WGS sequence"/>
</dbReference>
<dbReference type="Gene3D" id="1.10.287.1080">
    <property type="entry name" value="MazG-like"/>
    <property type="match status" value="1"/>
</dbReference>
<comment type="caution">
    <text evidence="3">The sequence shown here is derived from an EMBL/GenBank/DDBJ whole genome shotgun (WGS) entry which is preliminary data.</text>
</comment>
<dbReference type="PANTHER" id="PTHR42692">
    <property type="entry name" value="NUCLEOTIDE PYROPHOSPHOHYDROLASE"/>
    <property type="match status" value="1"/>
</dbReference>
<proteinExistence type="predicted"/>
<gene>
    <name evidence="2" type="ORF">HT657_05420</name>
    <name evidence="3" type="ORF">HT672_04275</name>
</gene>
<dbReference type="AlphaFoldDB" id="A0A949WFL9"/>
<dbReference type="Proteomes" id="UP000732858">
    <property type="component" value="Unassembled WGS sequence"/>
</dbReference>
<dbReference type="GeneID" id="65548086"/>
<protein>
    <recommendedName>
        <fullName evidence="1">NTP pyrophosphohydrolase MazG-like domain-containing protein</fullName>
    </recommendedName>
</protein>
<evidence type="ECO:0000313" key="2">
    <source>
        <dbReference type="EMBL" id="MBV6531575.1"/>
    </source>
</evidence>
<dbReference type="PANTHER" id="PTHR42692:SF2">
    <property type="entry name" value="IG HYPOTHETICAL 16995"/>
    <property type="match status" value="1"/>
</dbReference>
<evidence type="ECO:0000313" key="3">
    <source>
        <dbReference type="EMBL" id="MBV6546509.1"/>
    </source>
</evidence>
<dbReference type="EMBL" id="JABULY010000002">
    <property type="protein sequence ID" value="MBV6531575.1"/>
    <property type="molecule type" value="Genomic_DNA"/>
</dbReference>
<dbReference type="InterPro" id="IPR004518">
    <property type="entry name" value="MazG-like_dom"/>
</dbReference>
<dbReference type="CDD" id="cd11523">
    <property type="entry name" value="NTP-PPase"/>
    <property type="match status" value="1"/>
</dbReference>
<keyword evidence="5" id="KW-1185">Reference proteome</keyword>
<dbReference type="EMBL" id="JABUMC010000007">
    <property type="protein sequence ID" value="MBV6546509.1"/>
    <property type="molecule type" value="Genomic_DNA"/>
</dbReference>
<feature type="domain" description="NTP pyrophosphohydrolase MazG-like" evidence="1">
    <location>
        <begin position="28"/>
        <end position="103"/>
    </location>
</feature>
<reference evidence="3 5" key="1">
    <citation type="journal article" date="2021" name="Mol. Ecol.">
        <title>Polar bear-adapted Ursidibacter maritimus are remarkably conserved after generations in captivity.</title>
        <authorList>
            <person name="Espinosa-Gongora C."/>
            <person name="Hansen M.J."/>
            <person name="Bertelsen M.F."/>
            <person name="Bojesen A.M."/>
        </authorList>
    </citation>
    <scope>NUCLEOTIDE SEQUENCE</scope>
    <source>
        <strain evidence="3">Pb43105x</strain>
        <strain evidence="2 5">Pb43106</strain>
    </source>
</reference>
<dbReference type="InterPro" id="IPR011411">
    <property type="entry name" value="MazG-related_YvdC"/>
</dbReference>
<dbReference type="RefSeq" id="WP_157402305.1">
    <property type="nucleotide sequence ID" value="NZ_JABULY010000002.1"/>
</dbReference>
<dbReference type="SUPFAM" id="SSF101386">
    <property type="entry name" value="all-alpha NTP pyrophosphatases"/>
    <property type="match status" value="1"/>
</dbReference>
<name>A0A949WFL9_9PAST</name>
<organism evidence="3 4">
    <name type="scientific">Ursidibacter maritimus</name>
    <dbReference type="NCBI Taxonomy" id="1331689"/>
    <lineage>
        <taxon>Bacteria</taxon>
        <taxon>Pseudomonadati</taxon>
        <taxon>Pseudomonadota</taxon>
        <taxon>Gammaproteobacteria</taxon>
        <taxon>Pasteurellales</taxon>
        <taxon>Pasteurellaceae</taxon>
        <taxon>Ursidibacter</taxon>
    </lineage>
</organism>
<evidence type="ECO:0000313" key="4">
    <source>
        <dbReference type="Proteomes" id="UP000732858"/>
    </source>
</evidence>
<accession>A0A949WFL9</accession>
<evidence type="ECO:0000313" key="5">
    <source>
        <dbReference type="Proteomes" id="UP001196379"/>
    </source>
</evidence>
<evidence type="ECO:0000259" key="1">
    <source>
        <dbReference type="Pfam" id="PF03819"/>
    </source>
</evidence>
<dbReference type="PIRSF" id="PIRSF036521">
    <property type="entry name" value="UCP036521_pph"/>
    <property type="match status" value="1"/>
</dbReference>